<protein>
    <recommendedName>
        <fullName evidence="4">DoxX family protein</fullName>
    </recommendedName>
</protein>
<keyword evidence="1" id="KW-1133">Transmembrane helix</keyword>
<keyword evidence="1" id="KW-0472">Membrane</keyword>
<keyword evidence="3" id="KW-1185">Reference proteome</keyword>
<evidence type="ECO:0000313" key="3">
    <source>
        <dbReference type="Proteomes" id="UP000624709"/>
    </source>
</evidence>
<comment type="caution">
    <text evidence="2">The sequence shown here is derived from an EMBL/GenBank/DDBJ whole genome shotgun (WGS) entry which is preliminary data.</text>
</comment>
<dbReference type="EMBL" id="BOMS01000130">
    <property type="protein sequence ID" value="GIE71614.1"/>
    <property type="molecule type" value="Genomic_DNA"/>
</dbReference>
<evidence type="ECO:0000313" key="2">
    <source>
        <dbReference type="EMBL" id="GIE71614.1"/>
    </source>
</evidence>
<keyword evidence="1" id="KW-0812">Transmembrane</keyword>
<name>A0ABQ4BLS1_9ACTN</name>
<reference evidence="2 3" key="1">
    <citation type="submission" date="2021-01" db="EMBL/GenBank/DDBJ databases">
        <title>Whole genome shotgun sequence of Actinoplanes palleronii NBRC 14916.</title>
        <authorList>
            <person name="Komaki H."/>
            <person name="Tamura T."/>
        </authorList>
    </citation>
    <scope>NUCLEOTIDE SEQUENCE [LARGE SCALE GENOMIC DNA]</scope>
    <source>
        <strain evidence="2 3">NBRC 14916</strain>
    </source>
</reference>
<feature type="transmembrane region" description="Helical" evidence="1">
    <location>
        <begin position="118"/>
        <end position="138"/>
    </location>
</feature>
<feature type="transmembrane region" description="Helical" evidence="1">
    <location>
        <begin position="16"/>
        <end position="41"/>
    </location>
</feature>
<dbReference type="Proteomes" id="UP000624709">
    <property type="component" value="Unassembled WGS sequence"/>
</dbReference>
<gene>
    <name evidence="2" type="ORF">Apa02nite_077220</name>
</gene>
<sequence length="148" mass="16106">MTDLARDRRTSRPGRAVVWVQVAFLIAYLMGSFVVLILAAVRADDLGAILHPGLERLGDPKDSLPGVGPDSLVNPLVWIFGGCRLIAWLIYPIGIAMLLLGAATLAHTWRSGDRRTSLQLAVLTVIWLILIALAATPYGNGLLRWLLD</sequence>
<organism evidence="2 3">
    <name type="scientific">Actinoplanes palleronii</name>
    <dbReference type="NCBI Taxonomy" id="113570"/>
    <lineage>
        <taxon>Bacteria</taxon>
        <taxon>Bacillati</taxon>
        <taxon>Actinomycetota</taxon>
        <taxon>Actinomycetes</taxon>
        <taxon>Micromonosporales</taxon>
        <taxon>Micromonosporaceae</taxon>
        <taxon>Actinoplanes</taxon>
    </lineage>
</organism>
<evidence type="ECO:0008006" key="4">
    <source>
        <dbReference type="Google" id="ProtNLM"/>
    </source>
</evidence>
<dbReference type="RefSeq" id="WP_203829433.1">
    <property type="nucleotide sequence ID" value="NZ_BAAATY010000042.1"/>
</dbReference>
<accession>A0ABQ4BLS1</accession>
<feature type="transmembrane region" description="Helical" evidence="1">
    <location>
        <begin position="85"/>
        <end position="106"/>
    </location>
</feature>
<proteinExistence type="predicted"/>
<evidence type="ECO:0000256" key="1">
    <source>
        <dbReference type="SAM" id="Phobius"/>
    </source>
</evidence>